<dbReference type="PANTHER" id="PTHR30352">
    <property type="entry name" value="PYRUVATE FORMATE-LYASE-ACTIVATING ENZYME"/>
    <property type="match status" value="1"/>
</dbReference>
<evidence type="ECO:0000259" key="7">
    <source>
        <dbReference type="PROSITE" id="PS51918"/>
    </source>
</evidence>
<keyword evidence="8" id="KW-0670">Pyruvate</keyword>
<dbReference type="InterPro" id="IPR007197">
    <property type="entry name" value="rSAM"/>
</dbReference>
<comment type="cofactor">
    <cofactor evidence="1">
        <name>[4Fe-4S] cluster</name>
        <dbReference type="ChEBI" id="CHEBI:49883"/>
    </cofactor>
</comment>
<evidence type="ECO:0000256" key="3">
    <source>
        <dbReference type="ARBA" id="ARBA00022691"/>
    </source>
</evidence>
<keyword evidence="4" id="KW-0479">Metal-binding</keyword>
<keyword evidence="9" id="KW-1185">Reference proteome</keyword>
<dbReference type="InterPro" id="IPR058240">
    <property type="entry name" value="rSAM_sf"/>
</dbReference>
<dbReference type="InterPro" id="IPR012840">
    <property type="entry name" value="NrdG2"/>
</dbReference>
<reference evidence="8 9" key="1">
    <citation type="submission" date="2020-08" db="EMBL/GenBank/DDBJ databases">
        <title>Genomic Encyclopedia of Type Strains, Phase IV (KMG-IV): sequencing the most valuable type-strain genomes for metagenomic binning, comparative biology and taxonomic classification.</title>
        <authorList>
            <person name="Goeker M."/>
        </authorList>
    </citation>
    <scope>NUCLEOTIDE SEQUENCE [LARGE SCALE GENOMIC DNA]</scope>
    <source>
        <strain evidence="8 9">DSM 18233</strain>
    </source>
</reference>
<gene>
    <name evidence="8" type="ORF">HNQ50_003106</name>
</gene>
<evidence type="ECO:0000256" key="1">
    <source>
        <dbReference type="ARBA" id="ARBA00001966"/>
    </source>
</evidence>
<evidence type="ECO:0000256" key="6">
    <source>
        <dbReference type="ARBA" id="ARBA00023014"/>
    </source>
</evidence>
<dbReference type="InterPro" id="IPR013785">
    <property type="entry name" value="Aldolase_TIM"/>
</dbReference>
<name>A0A840RGA4_9NEIS</name>
<dbReference type="GO" id="GO:0046872">
    <property type="term" value="F:metal ion binding"/>
    <property type="evidence" value="ECO:0007669"/>
    <property type="project" value="UniProtKB-KW"/>
</dbReference>
<dbReference type="SUPFAM" id="SSF102114">
    <property type="entry name" value="Radical SAM enzymes"/>
    <property type="match status" value="1"/>
</dbReference>
<evidence type="ECO:0000256" key="5">
    <source>
        <dbReference type="ARBA" id="ARBA00023004"/>
    </source>
</evidence>
<dbReference type="SFLD" id="SFLDG01094">
    <property type="entry name" value="Uncharacterised_Radical_SAM_Su"/>
    <property type="match status" value="1"/>
</dbReference>
<dbReference type="Proteomes" id="UP000543030">
    <property type="component" value="Unassembled WGS sequence"/>
</dbReference>
<evidence type="ECO:0000313" key="9">
    <source>
        <dbReference type="Proteomes" id="UP000543030"/>
    </source>
</evidence>
<keyword evidence="8" id="KW-0456">Lyase</keyword>
<dbReference type="Pfam" id="PF04055">
    <property type="entry name" value="Radical_SAM"/>
    <property type="match status" value="1"/>
</dbReference>
<dbReference type="GO" id="GO:0016829">
    <property type="term" value="F:lyase activity"/>
    <property type="evidence" value="ECO:0007669"/>
    <property type="project" value="UniProtKB-KW"/>
</dbReference>
<dbReference type="NCBIfam" id="TIGR02495">
    <property type="entry name" value="NrdG2"/>
    <property type="match status" value="1"/>
</dbReference>
<organism evidence="8 9">
    <name type="scientific">Silvimonas terrae</name>
    <dbReference type="NCBI Taxonomy" id="300266"/>
    <lineage>
        <taxon>Bacteria</taxon>
        <taxon>Pseudomonadati</taxon>
        <taxon>Pseudomonadota</taxon>
        <taxon>Betaproteobacteria</taxon>
        <taxon>Neisseriales</taxon>
        <taxon>Chitinibacteraceae</taxon>
        <taxon>Silvimonas</taxon>
    </lineage>
</organism>
<evidence type="ECO:0000313" key="8">
    <source>
        <dbReference type="EMBL" id="MBB5192365.1"/>
    </source>
</evidence>
<sequence length="241" mass="26464">MNADDHPRTPPKLGGVVPFSSCDYPGHLASVVFISGCPWRCHYCHNPHLQARHKGPTTPSWDDTLAWLATRKGLLDAVVFCGGEPLAEHWLPQMMQDSRALGFKIALHTGGAYPARFKQCLPLLDWVGFDVKAPFADYEQVTQIRNSGQAARASLQMLVESGVPFECRTTIHPALHNLDSLLQLAGTLAVQGIQDFVLQPFRASGCSSAMLLQQPVPPGWPDTAMLARLRQLLPGTQVRTH</sequence>
<dbReference type="InterPro" id="IPR034457">
    <property type="entry name" value="Organic_radical-activating"/>
</dbReference>
<keyword evidence="8" id="KW-0560">Oxidoreductase</keyword>
<feature type="domain" description="Radical SAM core" evidence="7">
    <location>
        <begin position="23"/>
        <end position="241"/>
    </location>
</feature>
<dbReference type="AlphaFoldDB" id="A0A840RGA4"/>
<accession>A0A840RGA4</accession>
<dbReference type="EC" id="1.97.1.4" evidence="8"/>
<keyword evidence="2" id="KW-0004">4Fe-4S</keyword>
<keyword evidence="6" id="KW-0411">Iron-sulfur</keyword>
<dbReference type="PANTHER" id="PTHR30352:SF13">
    <property type="entry name" value="GLYCYL-RADICAL ENZYME ACTIVATING ENZYME YJJW-RELATED"/>
    <property type="match status" value="1"/>
</dbReference>
<proteinExistence type="predicted"/>
<dbReference type="CDD" id="cd01335">
    <property type="entry name" value="Radical_SAM"/>
    <property type="match status" value="1"/>
</dbReference>
<evidence type="ECO:0000256" key="2">
    <source>
        <dbReference type="ARBA" id="ARBA00022485"/>
    </source>
</evidence>
<evidence type="ECO:0000256" key="4">
    <source>
        <dbReference type="ARBA" id="ARBA00022723"/>
    </source>
</evidence>
<keyword evidence="5" id="KW-0408">Iron</keyword>
<comment type="caution">
    <text evidence="8">The sequence shown here is derived from an EMBL/GenBank/DDBJ whole genome shotgun (WGS) entry which is preliminary data.</text>
</comment>
<dbReference type="Gene3D" id="3.20.20.70">
    <property type="entry name" value="Aldolase class I"/>
    <property type="match status" value="1"/>
</dbReference>
<dbReference type="GO" id="GO:0043365">
    <property type="term" value="F:[formate-C-acetyltransferase]-activating enzyme activity"/>
    <property type="evidence" value="ECO:0007669"/>
    <property type="project" value="UniProtKB-EC"/>
</dbReference>
<dbReference type="GO" id="GO:0051539">
    <property type="term" value="F:4 iron, 4 sulfur cluster binding"/>
    <property type="evidence" value="ECO:0007669"/>
    <property type="project" value="UniProtKB-KW"/>
</dbReference>
<dbReference type="SFLD" id="SFLDS00029">
    <property type="entry name" value="Radical_SAM"/>
    <property type="match status" value="1"/>
</dbReference>
<dbReference type="EMBL" id="JACHHN010000006">
    <property type="protein sequence ID" value="MBB5192365.1"/>
    <property type="molecule type" value="Genomic_DNA"/>
</dbReference>
<dbReference type="RefSeq" id="WP_184102035.1">
    <property type="nucleotide sequence ID" value="NZ_JACHHN010000006.1"/>
</dbReference>
<keyword evidence="3" id="KW-0949">S-adenosyl-L-methionine</keyword>
<protein>
    <submittedName>
        <fullName evidence="8">Pyruvate formate lyase activating enzyme</fullName>
        <ecNumber evidence="8">1.97.1.4</ecNumber>
    </submittedName>
</protein>
<dbReference type="PROSITE" id="PS51918">
    <property type="entry name" value="RADICAL_SAM"/>
    <property type="match status" value="1"/>
</dbReference>